<accession>A0A7J6VA10</accession>
<evidence type="ECO:0000313" key="2">
    <source>
        <dbReference type="Proteomes" id="UP000554482"/>
    </source>
</evidence>
<proteinExistence type="predicted"/>
<sequence>MPTLAMPINTNSIATCTLGCTAVIICTKPHQHGALAEGLRMVLTVAHTPALASYTPSVASMANALTSNIAGTLCEKNICEKR</sequence>
<keyword evidence="2" id="KW-1185">Reference proteome</keyword>
<evidence type="ECO:0000313" key="1">
    <source>
        <dbReference type="EMBL" id="KAF5181060.1"/>
    </source>
</evidence>
<dbReference type="Proteomes" id="UP000554482">
    <property type="component" value="Unassembled WGS sequence"/>
</dbReference>
<reference evidence="1 2" key="1">
    <citation type="submission" date="2020-06" db="EMBL/GenBank/DDBJ databases">
        <title>Transcriptomic and genomic resources for Thalictrum thalictroides and T. hernandezii: Facilitating candidate gene discovery in an emerging model plant lineage.</title>
        <authorList>
            <person name="Arias T."/>
            <person name="Riano-Pachon D.M."/>
            <person name="Di Stilio V.S."/>
        </authorList>
    </citation>
    <scope>NUCLEOTIDE SEQUENCE [LARGE SCALE GENOMIC DNA]</scope>
    <source>
        <strain evidence="2">cv. WT478/WT964</strain>
        <tissue evidence="1">Leaves</tissue>
    </source>
</reference>
<organism evidence="1 2">
    <name type="scientific">Thalictrum thalictroides</name>
    <name type="common">Rue-anemone</name>
    <name type="synonym">Anemone thalictroides</name>
    <dbReference type="NCBI Taxonomy" id="46969"/>
    <lineage>
        <taxon>Eukaryota</taxon>
        <taxon>Viridiplantae</taxon>
        <taxon>Streptophyta</taxon>
        <taxon>Embryophyta</taxon>
        <taxon>Tracheophyta</taxon>
        <taxon>Spermatophyta</taxon>
        <taxon>Magnoliopsida</taxon>
        <taxon>Ranunculales</taxon>
        <taxon>Ranunculaceae</taxon>
        <taxon>Thalictroideae</taxon>
        <taxon>Thalictrum</taxon>
    </lineage>
</organism>
<name>A0A7J6VA10_THATH</name>
<dbReference type="AlphaFoldDB" id="A0A7J6VA10"/>
<protein>
    <submittedName>
        <fullName evidence="1">Uncharacterized protein</fullName>
    </submittedName>
</protein>
<dbReference type="EMBL" id="JABWDY010036603">
    <property type="protein sequence ID" value="KAF5181060.1"/>
    <property type="molecule type" value="Genomic_DNA"/>
</dbReference>
<gene>
    <name evidence="1" type="ORF">FRX31_029351</name>
</gene>
<comment type="caution">
    <text evidence="1">The sequence shown here is derived from an EMBL/GenBank/DDBJ whole genome shotgun (WGS) entry which is preliminary data.</text>
</comment>